<keyword evidence="1" id="KW-1133">Transmembrane helix</keyword>
<dbReference type="EMBL" id="JRNU01000001">
    <property type="protein sequence ID" value="KGF53425.1"/>
    <property type="molecule type" value="Genomic_DNA"/>
</dbReference>
<reference evidence="2 3" key="1">
    <citation type="submission" date="2014-07" db="EMBL/GenBank/DDBJ databases">
        <authorList>
            <person name="McCorrison J."/>
            <person name="Sanka R."/>
            <person name="Torralba M."/>
            <person name="Gillis M."/>
            <person name="Haft D.H."/>
            <person name="Methe B."/>
            <person name="Sutton G."/>
            <person name="Nelson K.E."/>
        </authorList>
    </citation>
    <scope>NUCLEOTIDE SEQUENCE [LARGE SCALE GENOMIC DNA]</scope>
    <source>
        <strain evidence="2 3">DNF00058</strain>
    </source>
</reference>
<organism evidence="2 3">
    <name type="scientific">Prevotella amnii DNF00058</name>
    <dbReference type="NCBI Taxonomy" id="1401066"/>
    <lineage>
        <taxon>Bacteria</taxon>
        <taxon>Pseudomonadati</taxon>
        <taxon>Bacteroidota</taxon>
        <taxon>Bacteroidia</taxon>
        <taxon>Bacteroidales</taxon>
        <taxon>Prevotellaceae</taxon>
        <taxon>Prevotella</taxon>
    </lineage>
</organism>
<keyword evidence="1" id="KW-0812">Transmembrane</keyword>
<protein>
    <recommendedName>
        <fullName evidence="4">CDP-alcohol phosphatidyltransferase</fullName>
    </recommendedName>
</protein>
<evidence type="ECO:0000313" key="2">
    <source>
        <dbReference type="EMBL" id="KGF53425.1"/>
    </source>
</evidence>
<dbReference type="Proteomes" id="UP000029614">
    <property type="component" value="Unassembled WGS sequence"/>
</dbReference>
<sequence length="116" mass="13317">MKITRKFMSRLNSLALLCICISNVSDKLWYQVLITVIVLIAIAFNILSYIGLGKEYKTKGKRLIKVLDTDEDLLVIFLIGVIVNLGVQNWYLFWACLIAFFMMMLIEILPIGNKDI</sequence>
<evidence type="ECO:0000313" key="3">
    <source>
        <dbReference type="Proteomes" id="UP000029614"/>
    </source>
</evidence>
<dbReference type="RefSeq" id="WP_036853807.1">
    <property type="nucleotide sequence ID" value="NZ_JRNU01000001.1"/>
</dbReference>
<dbReference type="AlphaFoldDB" id="A0A096B2Z9"/>
<accession>A0A096B2Z9</accession>
<evidence type="ECO:0000256" key="1">
    <source>
        <dbReference type="SAM" id="Phobius"/>
    </source>
</evidence>
<dbReference type="InterPro" id="IPR043130">
    <property type="entry name" value="CDP-OH_PTrfase_TM_dom"/>
</dbReference>
<keyword evidence="3" id="KW-1185">Reference proteome</keyword>
<keyword evidence="1" id="KW-0472">Membrane</keyword>
<feature type="transmembrane region" description="Helical" evidence="1">
    <location>
        <begin position="64"/>
        <end position="85"/>
    </location>
</feature>
<dbReference type="Gene3D" id="1.20.120.1760">
    <property type="match status" value="1"/>
</dbReference>
<comment type="caution">
    <text evidence="2">The sequence shown here is derived from an EMBL/GenBank/DDBJ whole genome shotgun (WGS) entry which is preliminary data.</text>
</comment>
<name>A0A096B2Z9_9BACT</name>
<proteinExistence type="predicted"/>
<feature type="transmembrane region" description="Helical" evidence="1">
    <location>
        <begin position="32"/>
        <end position="52"/>
    </location>
</feature>
<evidence type="ECO:0008006" key="4">
    <source>
        <dbReference type="Google" id="ProtNLM"/>
    </source>
</evidence>
<gene>
    <name evidence="2" type="ORF">HMPREF9302_00600</name>
</gene>